<dbReference type="EMBL" id="JAVDXQ010000002">
    <property type="protein sequence ID" value="MDR7296343.1"/>
    <property type="molecule type" value="Genomic_DNA"/>
</dbReference>
<keyword evidence="2" id="KW-1185">Reference proteome</keyword>
<dbReference type="SUPFAM" id="SSF56281">
    <property type="entry name" value="Metallo-hydrolase/oxidoreductase"/>
    <property type="match status" value="1"/>
</dbReference>
<dbReference type="InterPro" id="IPR052159">
    <property type="entry name" value="Competence_DNA_uptake"/>
</dbReference>
<dbReference type="PANTHER" id="PTHR30619">
    <property type="entry name" value="DNA INTERNALIZATION/COMPETENCE PROTEIN COMEC/REC2"/>
    <property type="match status" value="1"/>
</dbReference>
<dbReference type="Proteomes" id="UP001180536">
    <property type="component" value="Unassembled WGS sequence"/>
</dbReference>
<evidence type="ECO:0000313" key="2">
    <source>
        <dbReference type="Proteomes" id="UP001180536"/>
    </source>
</evidence>
<gene>
    <name evidence="1" type="ORF">J2X16_001682</name>
</gene>
<name>A0ABU1Z6V6_9BURK</name>
<dbReference type="Gene3D" id="3.60.15.10">
    <property type="entry name" value="Ribonuclease Z/Hydroxyacylglutathione hydrolase-like"/>
    <property type="match status" value="1"/>
</dbReference>
<reference evidence="1 2" key="1">
    <citation type="submission" date="2023-07" db="EMBL/GenBank/DDBJ databases">
        <title>Sorghum-associated microbial communities from plants grown in Nebraska, USA.</title>
        <authorList>
            <person name="Schachtman D."/>
        </authorList>
    </citation>
    <scope>NUCLEOTIDE SEQUENCE [LARGE SCALE GENOMIC DNA]</scope>
    <source>
        <strain evidence="1 2">BE310</strain>
    </source>
</reference>
<evidence type="ECO:0000313" key="1">
    <source>
        <dbReference type="EMBL" id="MDR7296343.1"/>
    </source>
</evidence>
<accession>A0ABU1Z6V6</accession>
<protein>
    <submittedName>
        <fullName evidence="1">Competence protein ComEC</fullName>
    </submittedName>
</protein>
<comment type="caution">
    <text evidence="1">The sequence shown here is derived from an EMBL/GenBank/DDBJ whole genome shotgun (WGS) entry which is preliminary data.</text>
</comment>
<dbReference type="RefSeq" id="WP_310343638.1">
    <property type="nucleotide sequence ID" value="NZ_JAVDXQ010000002.1"/>
</dbReference>
<dbReference type="InterPro" id="IPR036866">
    <property type="entry name" value="RibonucZ/Hydroxyglut_hydro"/>
</dbReference>
<dbReference type="PANTHER" id="PTHR30619:SF1">
    <property type="entry name" value="RECOMBINATION PROTEIN 2"/>
    <property type="match status" value="1"/>
</dbReference>
<organism evidence="1 2">
    <name type="scientific">Pelomonas aquatica</name>
    <dbReference type="NCBI Taxonomy" id="431058"/>
    <lineage>
        <taxon>Bacteria</taxon>
        <taxon>Pseudomonadati</taxon>
        <taxon>Pseudomonadota</taxon>
        <taxon>Betaproteobacteria</taxon>
        <taxon>Burkholderiales</taxon>
        <taxon>Sphaerotilaceae</taxon>
        <taxon>Roseateles</taxon>
    </lineage>
</organism>
<proteinExistence type="predicted"/>
<sequence>MNTTLKPVLTRFRAYQLGQAGASYSYFDGQRFTLVEGMATDVNIKQVFHELEECGRTSIDTLHITSWDNDHCSASGLEWILRTLKPTRIEYPGYPPHTDCARGCLEAIRAYRAERARVKTSVTVQSMDPPYISSLDSGSTLGYRNIVYHPKELRASSNDNSTVQLFRTGSFNVASLGDVEDPGIATMLRSCGIFKRETDVLILAHHGADNGFTTRRFLKEVDPQVAICTSNYDNHHDHPRQEIRDMLFEQGIRIFTTKHGDVIIRSVAPHTGKFQVVNLKANSTEVCSAYEYEAKKRRLLSMNADTVRNLYRPGFKGLL</sequence>